<dbReference type="GeneID" id="80558853"/>
<evidence type="ECO:0000313" key="2">
    <source>
        <dbReference type="Proteomes" id="UP001321479"/>
    </source>
</evidence>
<dbReference type="EMBL" id="AP024483">
    <property type="protein sequence ID" value="BCS83648.1"/>
    <property type="molecule type" value="Genomic_DNA"/>
</dbReference>
<organism evidence="1 2">
    <name type="scientific">Cotonvirus japonicus</name>
    <dbReference type="NCBI Taxonomy" id="2811091"/>
    <lineage>
        <taxon>Viruses</taxon>
        <taxon>Varidnaviria</taxon>
        <taxon>Bamfordvirae</taxon>
        <taxon>Nucleocytoviricota</taxon>
        <taxon>Megaviricetes</taxon>
        <taxon>Imitervirales</taxon>
        <taxon>Mimiviridae</taxon>
        <taxon>Megamimivirinae</taxon>
        <taxon>Cotonvirus</taxon>
        <taxon>Cotonvirus japonicum</taxon>
    </lineage>
</organism>
<proteinExistence type="predicted"/>
<evidence type="ECO:0000313" key="1">
    <source>
        <dbReference type="EMBL" id="BCS83648.1"/>
    </source>
</evidence>
<accession>A0ABM7NTZ1</accession>
<name>A0ABM7NTZ1_9VIRU</name>
<protein>
    <submittedName>
        <fullName evidence="1">Uncharacterized protein</fullName>
    </submittedName>
</protein>
<reference evidence="1 2" key="1">
    <citation type="submission" date="2021-02" db="EMBL/GenBank/DDBJ databases">
        <title>Cotonvirus japonicus, which uses Golgi apparatus of host cells for its virion factory, phylogenetically links tailed tupanvirus and icosahedral mimivirus.</title>
        <authorList>
            <person name="Takahashi H."/>
            <person name="Fukaya S."/>
            <person name="Song C."/>
            <person name="Murata K."/>
            <person name="Takemura M."/>
        </authorList>
    </citation>
    <scope>NUCLEOTIDE SEQUENCE [LARGE SCALE GENOMIC DNA]</scope>
</reference>
<dbReference type="RefSeq" id="YP_010842256.1">
    <property type="nucleotide sequence ID" value="NC_079139.1"/>
</dbReference>
<keyword evidence="2" id="KW-1185">Reference proteome</keyword>
<sequence>MSEKPLRTLRTLRTLSFCMMDDLDVRISREWKFSNESEIRPILEKLWNKFLSGKCSDISGYFFDNASKNDDIEYVYQSLTKKKYYVRNRFEKYYVVAFALDYTKFYVWSKDCDPKIINWNHDGELVNNYDSEHDVNPVIKLMKQLNSH</sequence>
<dbReference type="Proteomes" id="UP001321479">
    <property type="component" value="Segment"/>
</dbReference>